<feature type="binding site" evidence="8">
    <location>
        <position position="74"/>
    </location>
    <ligand>
        <name>Zn(2+)</name>
        <dbReference type="ChEBI" id="CHEBI:29105"/>
        <label>2</label>
    </ligand>
</feature>
<comment type="subcellular location">
    <subcellularLocation>
        <location evidence="1 7">Nucleus</location>
    </subcellularLocation>
</comment>
<keyword evidence="6 7" id="KW-0539">Nucleus</keyword>
<feature type="binding site" evidence="8">
    <location>
        <position position="29"/>
    </location>
    <ligand>
        <name>Zn(2+)</name>
        <dbReference type="ChEBI" id="CHEBI:29105"/>
        <label>1</label>
    </ligand>
</feature>
<evidence type="ECO:0000256" key="7">
    <source>
        <dbReference type="PIRNR" id="PIRNR005586"/>
    </source>
</evidence>
<evidence type="ECO:0000313" key="12">
    <source>
        <dbReference type="EMBL" id="JAT46733.1"/>
    </source>
</evidence>
<evidence type="ECO:0000256" key="1">
    <source>
        <dbReference type="ARBA" id="ARBA00004123"/>
    </source>
</evidence>
<dbReference type="PROSITE" id="PS00466">
    <property type="entry name" value="ZF_TFIIS_1"/>
    <property type="match status" value="1"/>
</dbReference>
<dbReference type="InterPro" id="IPR001222">
    <property type="entry name" value="Znf_TFIIS"/>
</dbReference>
<evidence type="ECO:0000256" key="9">
    <source>
        <dbReference type="PIRSR" id="PIRSR005586-2"/>
    </source>
</evidence>
<dbReference type="CDD" id="cd10509">
    <property type="entry name" value="Zn-ribbon_RPC11"/>
    <property type="match status" value="1"/>
</dbReference>
<feature type="zinc finger region" description="C4-type" evidence="9">
    <location>
        <begin position="4"/>
        <end position="29"/>
    </location>
</feature>
<dbReference type="PANTHER" id="PTHR11239:SF12">
    <property type="entry name" value="DNA-DIRECTED RNA POLYMERASE III SUBUNIT RPC10"/>
    <property type="match status" value="1"/>
</dbReference>
<feature type="binding site" evidence="8">
    <location>
        <position position="26"/>
    </location>
    <ligand>
        <name>Zn(2+)</name>
        <dbReference type="ChEBI" id="CHEBI:29105"/>
        <label>1</label>
    </ligand>
</feature>
<evidence type="ECO:0000256" key="4">
    <source>
        <dbReference type="ARBA" id="ARBA00022771"/>
    </source>
</evidence>
<accession>A0A1D1XWJ0</accession>
<dbReference type="Pfam" id="PF02150">
    <property type="entry name" value="Zn_ribbon_RPB9"/>
    <property type="match status" value="1"/>
</dbReference>
<dbReference type="InterPro" id="IPR034014">
    <property type="entry name" value="Zn_ribbon_RPC11_C"/>
</dbReference>
<dbReference type="InterPro" id="IPR001529">
    <property type="entry name" value="Zn_ribbon_RPB9"/>
</dbReference>
<proteinExistence type="inferred from homology"/>
<dbReference type="Pfam" id="PF01096">
    <property type="entry name" value="Zn_ribbon_TFIIS"/>
    <property type="match status" value="1"/>
</dbReference>
<dbReference type="PANTHER" id="PTHR11239">
    <property type="entry name" value="DNA-DIRECTED RNA POLYMERASE"/>
    <property type="match status" value="1"/>
</dbReference>
<dbReference type="GO" id="GO:0005666">
    <property type="term" value="C:RNA polymerase III complex"/>
    <property type="evidence" value="ECO:0007669"/>
    <property type="project" value="TreeGrafter"/>
</dbReference>
<comment type="similarity">
    <text evidence="7 10">Belongs to the archaeal rpoM/eukaryotic RPA12/RPB9/RPC11 RNA polymerase family.</text>
</comment>
<dbReference type="GO" id="GO:0008270">
    <property type="term" value="F:zinc ion binding"/>
    <property type="evidence" value="ECO:0007669"/>
    <property type="project" value="UniProtKB-KW"/>
</dbReference>
<dbReference type="Gene3D" id="2.20.25.10">
    <property type="match status" value="1"/>
</dbReference>
<feature type="binding site" evidence="8">
    <location>
        <position position="7"/>
    </location>
    <ligand>
        <name>Zn(2+)</name>
        <dbReference type="ChEBI" id="CHEBI:29105"/>
        <label>1</label>
    </ligand>
</feature>
<feature type="binding site" evidence="8">
    <location>
        <position position="4"/>
    </location>
    <ligand>
        <name>Zn(2+)</name>
        <dbReference type="ChEBI" id="CHEBI:29105"/>
        <label>1</label>
    </ligand>
</feature>
<reference evidence="12" key="1">
    <citation type="submission" date="2015-07" db="EMBL/GenBank/DDBJ databases">
        <title>Transcriptome Assembly of Anthurium amnicola.</title>
        <authorList>
            <person name="Suzuki J."/>
        </authorList>
    </citation>
    <scope>NUCLEOTIDE SEQUENCE</scope>
</reference>
<evidence type="ECO:0000256" key="10">
    <source>
        <dbReference type="RuleBase" id="RU003474"/>
    </source>
</evidence>
<evidence type="ECO:0000256" key="5">
    <source>
        <dbReference type="ARBA" id="ARBA00022833"/>
    </source>
</evidence>
<dbReference type="SMART" id="SM00661">
    <property type="entry name" value="RPOL9"/>
    <property type="match status" value="1"/>
</dbReference>
<sequence>MEFCPTCGMLLQYEAAKSGKQSRFFCPTCPYVYAIHGKIVKKQRLPKKKEVEPVFSWEEAMSSAPKTQVTCPRCNGGEAYFRQMQIRSADEPMTIFYMCCNGKCKYEWRED</sequence>
<feature type="binding site" evidence="8">
    <location>
        <position position="71"/>
    </location>
    <ligand>
        <name>Zn(2+)</name>
        <dbReference type="ChEBI" id="CHEBI:29105"/>
        <label>2</label>
    </ligand>
</feature>
<dbReference type="SUPFAM" id="SSF57783">
    <property type="entry name" value="Zinc beta-ribbon"/>
    <property type="match status" value="1"/>
</dbReference>
<keyword evidence="5 8" id="KW-0862">Zinc</keyword>
<gene>
    <name evidence="12" type="primary">POLR3K_0</name>
    <name evidence="12" type="ORF">g.8803</name>
</gene>
<evidence type="ECO:0000259" key="11">
    <source>
        <dbReference type="PROSITE" id="PS51133"/>
    </source>
</evidence>
<dbReference type="SMART" id="SM00440">
    <property type="entry name" value="ZnF_C2C2"/>
    <property type="match status" value="1"/>
</dbReference>
<feature type="domain" description="TFIIS-type" evidence="11">
    <location>
        <begin position="67"/>
        <end position="109"/>
    </location>
</feature>
<keyword evidence="2 7" id="KW-0240">DNA-directed RNA polymerase</keyword>
<keyword evidence="4 9" id="KW-0863">Zinc-finger</keyword>
<name>A0A1D1XWJ0_9ARAE</name>
<organism evidence="12">
    <name type="scientific">Anthurium amnicola</name>
    <dbReference type="NCBI Taxonomy" id="1678845"/>
    <lineage>
        <taxon>Eukaryota</taxon>
        <taxon>Viridiplantae</taxon>
        <taxon>Streptophyta</taxon>
        <taxon>Embryophyta</taxon>
        <taxon>Tracheophyta</taxon>
        <taxon>Spermatophyta</taxon>
        <taxon>Magnoliopsida</taxon>
        <taxon>Liliopsida</taxon>
        <taxon>Araceae</taxon>
        <taxon>Pothoideae</taxon>
        <taxon>Potheae</taxon>
        <taxon>Anthurium</taxon>
    </lineage>
</organism>
<feature type="binding site" evidence="8">
    <location>
        <position position="99"/>
    </location>
    <ligand>
        <name>Zn(2+)</name>
        <dbReference type="ChEBI" id="CHEBI:29105"/>
        <label>2</label>
    </ligand>
</feature>
<protein>
    <recommendedName>
        <fullName evidence="7">DNA-directed RNA polymerase subunit</fullName>
    </recommendedName>
</protein>
<evidence type="ECO:0000256" key="2">
    <source>
        <dbReference type="ARBA" id="ARBA00022478"/>
    </source>
</evidence>
<dbReference type="GO" id="GO:0006386">
    <property type="term" value="P:termination of RNA polymerase III transcription"/>
    <property type="evidence" value="ECO:0007669"/>
    <property type="project" value="TreeGrafter"/>
</dbReference>
<dbReference type="EMBL" id="GDJX01021203">
    <property type="protein sequence ID" value="JAT46733.1"/>
    <property type="molecule type" value="Transcribed_RNA"/>
</dbReference>
<evidence type="ECO:0000256" key="3">
    <source>
        <dbReference type="ARBA" id="ARBA00022723"/>
    </source>
</evidence>
<evidence type="ECO:0000256" key="6">
    <source>
        <dbReference type="ARBA" id="ARBA00023242"/>
    </source>
</evidence>
<feature type="binding site" evidence="8">
    <location>
        <position position="104"/>
    </location>
    <ligand>
        <name>Zn(2+)</name>
        <dbReference type="ChEBI" id="CHEBI:29105"/>
        <label>2</label>
    </ligand>
</feature>
<comment type="function">
    <text evidence="7">DNA-dependent RNA polymerase catalyzes the transcription of DNA into RNA using the four ribonucleoside triphosphates as substrates.</text>
</comment>
<dbReference type="PIRSF" id="PIRSF005586">
    <property type="entry name" value="RNApol_RpoM"/>
    <property type="match status" value="1"/>
</dbReference>
<keyword evidence="7 10" id="KW-0804">Transcription</keyword>
<dbReference type="GO" id="GO:0003676">
    <property type="term" value="F:nucleic acid binding"/>
    <property type="evidence" value="ECO:0007669"/>
    <property type="project" value="InterPro"/>
</dbReference>
<evidence type="ECO:0000256" key="8">
    <source>
        <dbReference type="PIRSR" id="PIRSR005586-1"/>
    </source>
</evidence>
<dbReference type="GO" id="GO:0003899">
    <property type="term" value="F:DNA-directed RNA polymerase activity"/>
    <property type="evidence" value="ECO:0007669"/>
    <property type="project" value="InterPro"/>
</dbReference>
<dbReference type="PROSITE" id="PS51133">
    <property type="entry name" value="ZF_TFIIS_2"/>
    <property type="match status" value="1"/>
</dbReference>
<dbReference type="AlphaFoldDB" id="A0A1D1XWJ0"/>
<dbReference type="InterPro" id="IPR012164">
    <property type="entry name" value="Rpa12/Rpb9/Rpc10/TFS"/>
</dbReference>
<keyword evidence="3 8" id="KW-0479">Metal-binding</keyword>